<dbReference type="SUPFAM" id="SSF46689">
    <property type="entry name" value="Homeodomain-like"/>
    <property type="match status" value="2"/>
</dbReference>
<evidence type="ECO:0000313" key="6">
    <source>
        <dbReference type="Proteomes" id="UP000031327"/>
    </source>
</evidence>
<evidence type="ECO:0000313" key="5">
    <source>
        <dbReference type="EMBL" id="KID58499.1"/>
    </source>
</evidence>
<dbReference type="Pfam" id="PF12833">
    <property type="entry name" value="HTH_18"/>
    <property type="match status" value="1"/>
</dbReference>
<dbReference type="Gene3D" id="2.60.120.10">
    <property type="entry name" value="Jelly Rolls"/>
    <property type="match status" value="1"/>
</dbReference>
<name>A0A0C1MN56_9GAMM</name>
<dbReference type="InterPro" id="IPR009057">
    <property type="entry name" value="Homeodomain-like_sf"/>
</dbReference>
<protein>
    <recommendedName>
        <fullName evidence="4">HTH araC/xylS-type domain-containing protein</fullName>
    </recommendedName>
</protein>
<dbReference type="InterPro" id="IPR014710">
    <property type="entry name" value="RmlC-like_jellyroll"/>
</dbReference>
<keyword evidence="3" id="KW-0804">Transcription</keyword>
<sequence>MHALAVGEAFFETLTEQKHDSHAECVLTFIVSGEMTIAHRLPYHVKPGSFNIVPPGVPHTLLTGESLQVLWLSFCPDCLGLADSDLLIPFELVKKGVLPVKAANLDRHAFITTLFYELIAAQQQKLSLEVQRSFVVLLLSELSLAVSCGANSPQYNEKVEKALAFIQSNYLHAIGLNEVSEAVHVTPPYLAQLFKQETGHTVGQWITQKRLSQACTQLLHTSQPVSQLAETLGWSDTTHFIRQFKKYIGQTPAAWRKNQKS</sequence>
<dbReference type="AlphaFoldDB" id="A0A0C1MN56"/>
<dbReference type="GO" id="GO:0043565">
    <property type="term" value="F:sequence-specific DNA binding"/>
    <property type="evidence" value="ECO:0007669"/>
    <property type="project" value="InterPro"/>
</dbReference>
<dbReference type="PRINTS" id="PR00032">
    <property type="entry name" value="HTHARAC"/>
</dbReference>
<dbReference type="PANTHER" id="PTHR46796:SF7">
    <property type="entry name" value="ARAC FAMILY TRANSCRIPTIONAL REGULATOR"/>
    <property type="match status" value="1"/>
</dbReference>
<dbReference type="InterPro" id="IPR020449">
    <property type="entry name" value="Tscrpt_reg_AraC-type_HTH"/>
</dbReference>
<evidence type="ECO:0000259" key="4">
    <source>
        <dbReference type="PROSITE" id="PS01124"/>
    </source>
</evidence>
<gene>
    <name evidence="5" type="ORF">JF50_07545</name>
</gene>
<reference evidence="5 6" key="1">
    <citation type="submission" date="2014-12" db="EMBL/GenBank/DDBJ databases">
        <title>Draft Genome Sequence of Pseudoalteromonas luteoviolacea HI1.</title>
        <authorList>
            <person name="Asahina A.Y."/>
            <person name="Hadfield M.G."/>
        </authorList>
    </citation>
    <scope>NUCLEOTIDE SEQUENCE [LARGE SCALE GENOMIC DNA]</scope>
    <source>
        <strain evidence="5 6">HI1</strain>
    </source>
</reference>
<evidence type="ECO:0000256" key="2">
    <source>
        <dbReference type="ARBA" id="ARBA00023125"/>
    </source>
</evidence>
<comment type="caution">
    <text evidence="5">The sequence shown here is derived from an EMBL/GenBank/DDBJ whole genome shotgun (WGS) entry which is preliminary data.</text>
</comment>
<evidence type="ECO:0000256" key="3">
    <source>
        <dbReference type="ARBA" id="ARBA00023163"/>
    </source>
</evidence>
<dbReference type="InterPro" id="IPR037923">
    <property type="entry name" value="HTH-like"/>
</dbReference>
<feature type="domain" description="HTH araC/xylS-type" evidence="4">
    <location>
        <begin position="160"/>
        <end position="258"/>
    </location>
</feature>
<dbReference type="InterPro" id="IPR050204">
    <property type="entry name" value="AraC_XylS_family_regulators"/>
</dbReference>
<dbReference type="SMART" id="SM00342">
    <property type="entry name" value="HTH_ARAC"/>
    <property type="match status" value="1"/>
</dbReference>
<dbReference type="PANTHER" id="PTHR46796">
    <property type="entry name" value="HTH-TYPE TRANSCRIPTIONAL ACTIVATOR RHAS-RELATED"/>
    <property type="match status" value="1"/>
</dbReference>
<dbReference type="EMBL" id="JWIC01000004">
    <property type="protein sequence ID" value="KID58499.1"/>
    <property type="molecule type" value="Genomic_DNA"/>
</dbReference>
<organism evidence="5 6">
    <name type="scientific">Pseudoalteromonas luteoviolacea</name>
    <dbReference type="NCBI Taxonomy" id="43657"/>
    <lineage>
        <taxon>Bacteria</taxon>
        <taxon>Pseudomonadati</taxon>
        <taxon>Pseudomonadota</taxon>
        <taxon>Gammaproteobacteria</taxon>
        <taxon>Alteromonadales</taxon>
        <taxon>Pseudoalteromonadaceae</taxon>
        <taxon>Pseudoalteromonas</taxon>
    </lineage>
</organism>
<keyword evidence="2" id="KW-0238">DNA-binding</keyword>
<dbReference type="RefSeq" id="WP_039608788.1">
    <property type="nucleotide sequence ID" value="NZ_JWIC01000004.1"/>
</dbReference>
<dbReference type="SUPFAM" id="SSF51215">
    <property type="entry name" value="Regulatory protein AraC"/>
    <property type="match status" value="1"/>
</dbReference>
<keyword evidence="1" id="KW-0805">Transcription regulation</keyword>
<dbReference type="InterPro" id="IPR018060">
    <property type="entry name" value="HTH_AraC"/>
</dbReference>
<accession>A0A0C1MN56</accession>
<dbReference type="Proteomes" id="UP000031327">
    <property type="component" value="Unassembled WGS sequence"/>
</dbReference>
<evidence type="ECO:0000256" key="1">
    <source>
        <dbReference type="ARBA" id="ARBA00023015"/>
    </source>
</evidence>
<dbReference type="GO" id="GO:0003700">
    <property type="term" value="F:DNA-binding transcription factor activity"/>
    <property type="evidence" value="ECO:0007669"/>
    <property type="project" value="InterPro"/>
</dbReference>
<proteinExistence type="predicted"/>
<dbReference type="OrthoDB" id="5949386at2"/>
<dbReference type="Gene3D" id="1.10.10.60">
    <property type="entry name" value="Homeodomain-like"/>
    <property type="match status" value="2"/>
</dbReference>
<dbReference type="PROSITE" id="PS01124">
    <property type="entry name" value="HTH_ARAC_FAMILY_2"/>
    <property type="match status" value="1"/>
</dbReference>